<dbReference type="Proteomes" id="UP000273500">
    <property type="component" value="Unassembled WGS sequence"/>
</dbReference>
<dbReference type="Pfam" id="PF20243">
    <property type="entry name" value="MbnP"/>
    <property type="match status" value="1"/>
</dbReference>
<gene>
    <name evidence="3" type="ORF">EI291_17045</name>
</gene>
<proteinExistence type="predicted"/>
<name>A0A3R9MJ24_9BACT</name>
<evidence type="ECO:0000259" key="2">
    <source>
        <dbReference type="Pfam" id="PF20243"/>
    </source>
</evidence>
<accession>A0A3R9MJ24</accession>
<dbReference type="RefSeq" id="WP_125422733.1">
    <property type="nucleotide sequence ID" value="NZ_RWIT01000011.1"/>
</dbReference>
<feature type="domain" description="Copper-binding protein MbnP-like" evidence="2">
    <location>
        <begin position="33"/>
        <end position="227"/>
    </location>
</feature>
<keyword evidence="4" id="KW-1185">Reference proteome</keyword>
<feature type="signal peptide" evidence="1">
    <location>
        <begin position="1"/>
        <end position="19"/>
    </location>
</feature>
<dbReference type="PROSITE" id="PS51257">
    <property type="entry name" value="PROKAR_LIPOPROTEIN"/>
    <property type="match status" value="1"/>
</dbReference>
<evidence type="ECO:0000313" key="3">
    <source>
        <dbReference type="EMBL" id="RSK47026.1"/>
    </source>
</evidence>
<feature type="chain" id="PRO_5018628246" description="Copper-binding protein MbnP-like domain-containing protein" evidence="1">
    <location>
        <begin position="20"/>
        <end position="255"/>
    </location>
</feature>
<dbReference type="EMBL" id="RWIT01000011">
    <property type="protein sequence ID" value="RSK47026.1"/>
    <property type="molecule type" value="Genomic_DNA"/>
</dbReference>
<evidence type="ECO:0000256" key="1">
    <source>
        <dbReference type="SAM" id="SignalP"/>
    </source>
</evidence>
<dbReference type="AlphaFoldDB" id="A0A3R9MJ24"/>
<protein>
    <recommendedName>
        <fullName evidence="2">Copper-binding protein MbnP-like domain-containing protein</fullName>
    </recommendedName>
</protein>
<comment type="caution">
    <text evidence="3">The sequence shown here is derived from an EMBL/GenBank/DDBJ whole genome shotgun (WGS) entry which is preliminary data.</text>
</comment>
<sequence length="255" mass="27606">MKFRSFTFLIIASFTTLFSACKDDADVTTPAAGTLDIEVDHLVGSTPLTLNTGTYTTPLGQQFTVSTFNYYLSNIKLKKADGTEYAEPESYHLVKESDAKTKMFTLTDVPAGDYTSLTFTLGVDSTRNVSGAQTGALDPTNGMFWTWNSGYIYTKMEGSSPQAGGNKQLVFHIGGFKKPNNTIRTVSPSLNGATIQIRKDRTPAVHLQADVLKMFTGPNPVDFSTLSNTMGGSNSVKVADNQAAGMFRVDHVHAN</sequence>
<dbReference type="OrthoDB" id="1422031at2"/>
<organism evidence="3 4">
    <name type="scientific">Hymenobacter rigui</name>
    <dbReference type="NCBI Taxonomy" id="334424"/>
    <lineage>
        <taxon>Bacteria</taxon>
        <taxon>Pseudomonadati</taxon>
        <taxon>Bacteroidota</taxon>
        <taxon>Cytophagia</taxon>
        <taxon>Cytophagales</taxon>
        <taxon>Hymenobacteraceae</taxon>
        <taxon>Hymenobacter</taxon>
    </lineage>
</organism>
<reference evidence="3 4" key="1">
    <citation type="submission" date="2018-12" db="EMBL/GenBank/DDBJ databases">
        <authorList>
            <person name="Feng G."/>
            <person name="Zhu H."/>
        </authorList>
    </citation>
    <scope>NUCLEOTIDE SEQUENCE [LARGE SCALE GENOMIC DNA]</scope>
    <source>
        <strain evidence="3 4">KCTC 12533</strain>
    </source>
</reference>
<evidence type="ECO:0000313" key="4">
    <source>
        <dbReference type="Proteomes" id="UP000273500"/>
    </source>
</evidence>
<keyword evidence="1" id="KW-0732">Signal</keyword>
<dbReference type="InterPro" id="IPR046863">
    <property type="entry name" value="MbnP-like_dom"/>
</dbReference>